<protein>
    <submittedName>
        <fullName evidence="2">Uncharacterized protein</fullName>
    </submittedName>
</protein>
<gene>
    <name evidence="2" type="ORF">GCM10009843_22360</name>
</gene>
<reference evidence="2 3" key="1">
    <citation type="journal article" date="2019" name="Int. J. Syst. Evol. Microbiol.">
        <title>The Global Catalogue of Microorganisms (GCM) 10K type strain sequencing project: providing services to taxonomists for standard genome sequencing and annotation.</title>
        <authorList>
            <consortium name="The Broad Institute Genomics Platform"/>
            <consortium name="The Broad Institute Genome Sequencing Center for Infectious Disease"/>
            <person name="Wu L."/>
            <person name="Ma J."/>
        </authorList>
    </citation>
    <scope>NUCLEOTIDE SEQUENCE [LARGE SCALE GENOMIC DNA]</scope>
    <source>
        <strain evidence="2 3">JCM 16021</strain>
    </source>
</reference>
<feature type="region of interest" description="Disordered" evidence="1">
    <location>
        <begin position="50"/>
        <end position="75"/>
    </location>
</feature>
<keyword evidence="3" id="KW-1185">Reference proteome</keyword>
<accession>A0ABN2YDX3</accession>
<organism evidence="2 3">
    <name type="scientific">Nocardioides bigeumensis</name>
    <dbReference type="NCBI Taxonomy" id="433657"/>
    <lineage>
        <taxon>Bacteria</taxon>
        <taxon>Bacillati</taxon>
        <taxon>Actinomycetota</taxon>
        <taxon>Actinomycetes</taxon>
        <taxon>Propionibacteriales</taxon>
        <taxon>Nocardioidaceae</taxon>
        <taxon>Nocardioides</taxon>
    </lineage>
</organism>
<sequence length="75" mass="7826">MRPAVDGSDQLRDERTLGAGSVGGHASTVRLGDGGVNRLFPADVGDFELSEDSARQPKTTGNNKHSNFLSAGLTI</sequence>
<dbReference type="Proteomes" id="UP001500575">
    <property type="component" value="Unassembled WGS sequence"/>
</dbReference>
<dbReference type="RefSeq" id="WP_344303799.1">
    <property type="nucleotide sequence ID" value="NZ_BAAAQQ010000011.1"/>
</dbReference>
<feature type="region of interest" description="Disordered" evidence="1">
    <location>
        <begin position="1"/>
        <end position="35"/>
    </location>
</feature>
<evidence type="ECO:0000313" key="3">
    <source>
        <dbReference type="Proteomes" id="UP001500575"/>
    </source>
</evidence>
<feature type="compositionally biased region" description="Polar residues" evidence="1">
    <location>
        <begin position="56"/>
        <end position="69"/>
    </location>
</feature>
<proteinExistence type="predicted"/>
<dbReference type="EMBL" id="BAAAQQ010000011">
    <property type="protein sequence ID" value="GAA2125042.1"/>
    <property type="molecule type" value="Genomic_DNA"/>
</dbReference>
<evidence type="ECO:0000256" key="1">
    <source>
        <dbReference type="SAM" id="MobiDB-lite"/>
    </source>
</evidence>
<name>A0ABN2YDX3_9ACTN</name>
<comment type="caution">
    <text evidence="2">The sequence shown here is derived from an EMBL/GenBank/DDBJ whole genome shotgun (WGS) entry which is preliminary data.</text>
</comment>
<evidence type="ECO:0000313" key="2">
    <source>
        <dbReference type="EMBL" id="GAA2125042.1"/>
    </source>
</evidence>